<evidence type="ECO:0000313" key="5">
    <source>
        <dbReference type="Proteomes" id="UP000000305"/>
    </source>
</evidence>
<accession>E9I7J1</accession>
<dbReference type="Pfam" id="PF01609">
    <property type="entry name" value="DDE_Tnp_1"/>
    <property type="match status" value="1"/>
</dbReference>
<reference evidence="4 5" key="1">
    <citation type="journal article" date="2011" name="Science">
        <title>The ecoresponsive genome of Daphnia pulex.</title>
        <authorList>
            <person name="Colbourne J.K."/>
            <person name="Pfrender M.E."/>
            <person name="Gilbert D."/>
            <person name="Thomas W.K."/>
            <person name="Tucker A."/>
            <person name="Oakley T.H."/>
            <person name="Tokishita S."/>
            <person name="Aerts A."/>
            <person name="Arnold G.J."/>
            <person name="Basu M.K."/>
            <person name="Bauer D.J."/>
            <person name="Caceres C.E."/>
            <person name="Carmel L."/>
            <person name="Casola C."/>
            <person name="Choi J.H."/>
            <person name="Detter J.C."/>
            <person name="Dong Q."/>
            <person name="Dusheyko S."/>
            <person name="Eads B.D."/>
            <person name="Frohlich T."/>
            <person name="Geiler-Samerotte K.A."/>
            <person name="Gerlach D."/>
            <person name="Hatcher P."/>
            <person name="Jogdeo S."/>
            <person name="Krijgsveld J."/>
            <person name="Kriventseva E.V."/>
            <person name="Kultz D."/>
            <person name="Laforsch C."/>
            <person name="Lindquist E."/>
            <person name="Lopez J."/>
            <person name="Manak J.R."/>
            <person name="Muller J."/>
            <person name="Pangilinan J."/>
            <person name="Patwardhan R.P."/>
            <person name="Pitluck S."/>
            <person name="Pritham E.J."/>
            <person name="Rechtsteiner A."/>
            <person name="Rho M."/>
            <person name="Rogozin I.B."/>
            <person name="Sakarya O."/>
            <person name="Salamov A."/>
            <person name="Schaack S."/>
            <person name="Shapiro H."/>
            <person name="Shiga Y."/>
            <person name="Skalitzky C."/>
            <person name="Smith Z."/>
            <person name="Souvorov A."/>
            <person name="Sung W."/>
            <person name="Tang Z."/>
            <person name="Tsuchiya D."/>
            <person name="Tu H."/>
            <person name="Vos H."/>
            <person name="Wang M."/>
            <person name="Wolf Y.I."/>
            <person name="Yamagata H."/>
            <person name="Yamada T."/>
            <person name="Ye Y."/>
            <person name="Shaw J.R."/>
            <person name="Andrews J."/>
            <person name="Crease T.J."/>
            <person name="Tang H."/>
            <person name="Lucas S.M."/>
            <person name="Robertson H.M."/>
            <person name="Bork P."/>
            <person name="Koonin E.V."/>
            <person name="Zdobnov E.M."/>
            <person name="Grigoriev I.V."/>
            <person name="Lynch M."/>
            <person name="Boore J.L."/>
        </authorList>
    </citation>
    <scope>NUCLEOTIDE SEQUENCE [LARGE SCALE GENOMIC DNA]</scope>
</reference>
<dbReference type="GO" id="GO:0003677">
    <property type="term" value="F:DNA binding"/>
    <property type="evidence" value="ECO:0007669"/>
    <property type="project" value="InterPro"/>
</dbReference>
<dbReference type="Proteomes" id="UP000000305">
    <property type="component" value="Unassembled WGS sequence"/>
</dbReference>
<feature type="non-terminal residue" evidence="4">
    <location>
        <position position="335"/>
    </location>
</feature>
<dbReference type="InterPro" id="IPR002559">
    <property type="entry name" value="Transposase_11"/>
</dbReference>
<evidence type="ECO:0000256" key="2">
    <source>
        <dbReference type="SAM" id="SignalP"/>
    </source>
</evidence>
<dbReference type="EMBL" id="GL737258">
    <property type="protein sequence ID" value="EFX60039.1"/>
    <property type="molecule type" value="Genomic_DNA"/>
</dbReference>
<dbReference type="GO" id="GO:0004803">
    <property type="term" value="F:transposase activity"/>
    <property type="evidence" value="ECO:0007669"/>
    <property type="project" value="InterPro"/>
</dbReference>
<name>E9I7J1_DAPPU</name>
<feature type="signal peptide" evidence="2">
    <location>
        <begin position="1"/>
        <end position="23"/>
    </location>
</feature>
<keyword evidence="5" id="KW-1185">Reference proteome</keyword>
<dbReference type="GO" id="GO:0006313">
    <property type="term" value="P:DNA transposition"/>
    <property type="evidence" value="ECO:0007669"/>
    <property type="project" value="InterPro"/>
</dbReference>
<dbReference type="HOGENOM" id="CLU_830470_0_0_1"/>
<gene>
    <name evidence="4" type="ORF">DAPPUDRAFT_345686</name>
</gene>
<protein>
    <recommendedName>
        <fullName evidence="3">Transposase IS4-like domain-containing protein</fullName>
    </recommendedName>
</protein>
<dbReference type="KEGG" id="dpx:DAPPUDRAFT_345686"/>
<feature type="compositionally biased region" description="Basic residues" evidence="1">
    <location>
        <begin position="99"/>
        <end position="111"/>
    </location>
</feature>
<feature type="region of interest" description="Disordered" evidence="1">
    <location>
        <begin position="89"/>
        <end position="111"/>
    </location>
</feature>
<dbReference type="Gene3D" id="3.90.350.10">
    <property type="entry name" value="Transposase Inhibitor Protein From Tn5, Chain A, domain 1"/>
    <property type="match status" value="1"/>
</dbReference>
<evidence type="ECO:0000256" key="1">
    <source>
        <dbReference type="SAM" id="MobiDB-lite"/>
    </source>
</evidence>
<evidence type="ECO:0000259" key="3">
    <source>
        <dbReference type="Pfam" id="PF01609"/>
    </source>
</evidence>
<feature type="chain" id="PRO_5003241508" description="Transposase IS4-like domain-containing protein" evidence="2">
    <location>
        <begin position="24"/>
        <end position="335"/>
    </location>
</feature>
<dbReference type="InParanoid" id="E9I7J1"/>
<feature type="domain" description="Transposase IS4-like" evidence="3">
    <location>
        <begin position="76"/>
        <end position="334"/>
    </location>
</feature>
<keyword evidence="2" id="KW-0732">Signal</keyword>
<feature type="compositionally biased region" description="Polar residues" evidence="1">
    <location>
        <begin position="89"/>
        <end position="98"/>
    </location>
</feature>
<dbReference type="AlphaFoldDB" id="E9I7J1"/>
<proteinExistence type="predicted"/>
<evidence type="ECO:0000313" key="4">
    <source>
        <dbReference type="EMBL" id="EFX60039.1"/>
    </source>
</evidence>
<dbReference type="InterPro" id="IPR012337">
    <property type="entry name" value="RNaseH-like_sf"/>
</dbReference>
<organism evidence="4 5">
    <name type="scientific">Daphnia pulex</name>
    <name type="common">Water flea</name>
    <dbReference type="NCBI Taxonomy" id="6669"/>
    <lineage>
        <taxon>Eukaryota</taxon>
        <taxon>Metazoa</taxon>
        <taxon>Ecdysozoa</taxon>
        <taxon>Arthropoda</taxon>
        <taxon>Crustacea</taxon>
        <taxon>Branchiopoda</taxon>
        <taxon>Diplostraca</taxon>
        <taxon>Cladocera</taxon>
        <taxon>Anomopoda</taxon>
        <taxon>Daphniidae</taxon>
        <taxon>Daphnia</taxon>
    </lineage>
</organism>
<sequence>MGEFWTAMAMRLMLAFIFHRTRMSCSFAAGAIASEPVHRSQLTRYLARSRWKKMNINDPLRNKLFELESRKGAFIVLVDGTLVGQSGKLTENTYSTGNRSKRPRKKGSRYNKYKRAPRSCHQFIFCLVITPSGHRIPYYLPHYTKEYCQTHGITPMSTTRSGAKLVEQLDLPSKAEVYVIGDTAFDSHEFHKVCEKKGFYWINPVNSSRVFSGQHGERPQVRARLKDWNSLSLKSVKIHMSTSEYASYRRLSRWRIGSKMKPRIYYAYKETRDVHSVGSVQLVYSTTKKNLAKATPDDVKIIMTNAKHLSLGQIIDLYSLRWQIELFFKELKSRL</sequence>
<dbReference type="SUPFAM" id="SSF53098">
    <property type="entry name" value="Ribonuclease H-like"/>
    <property type="match status" value="1"/>
</dbReference>